<dbReference type="GO" id="GO:0003700">
    <property type="term" value="F:DNA-binding transcription factor activity"/>
    <property type="evidence" value="ECO:0007669"/>
    <property type="project" value="InterPro"/>
</dbReference>
<keyword evidence="1" id="KW-0805">Transcription regulation</keyword>
<organism evidence="5">
    <name type="scientific">Aerophobetes bacterium</name>
    <dbReference type="NCBI Taxonomy" id="2030807"/>
    <lineage>
        <taxon>Bacteria</taxon>
        <taxon>Candidatus Aerophobota</taxon>
    </lineage>
</organism>
<evidence type="ECO:0000256" key="2">
    <source>
        <dbReference type="ARBA" id="ARBA00023125"/>
    </source>
</evidence>
<reference evidence="5" key="1">
    <citation type="journal article" date="2020" name="mSystems">
        <title>Genome- and Community-Level Interaction Insights into Carbon Utilization and Element Cycling Functions of Hydrothermarchaeota in Hydrothermal Sediment.</title>
        <authorList>
            <person name="Zhou Z."/>
            <person name="Liu Y."/>
            <person name="Xu W."/>
            <person name="Pan J."/>
            <person name="Luo Z.H."/>
            <person name="Li M."/>
        </authorList>
    </citation>
    <scope>NUCLEOTIDE SEQUENCE [LARGE SCALE GENOMIC DNA]</scope>
    <source>
        <strain evidence="5">HyVt-92</strain>
    </source>
</reference>
<evidence type="ECO:0000313" key="5">
    <source>
        <dbReference type="EMBL" id="HHF98807.1"/>
    </source>
</evidence>
<dbReference type="SUPFAM" id="SSF46785">
    <property type="entry name" value="Winged helix' DNA-binding domain"/>
    <property type="match status" value="1"/>
</dbReference>
<dbReference type="GO" id="GO:0003677">
    <property type="term" value="F:DNA binding"/>
    <property type="evidence" value="ECO:0007669"/>
    <property type="project" value="UniProtKB-KW"/>
</dbReference>
<proteinExistence type="predicted"/>
<keyword evidence="2" id="KW-0238">DNA-binding</keyword>
<dbReference type="Gene3D" id="1.10.10.10">
    <property type="entry name" value="Winged helix-like DNA-binding domain superfamily/Winged helix DNA-binding domain"/>
    <property type="match status" value="1"/>
</dbReference>
<evidence type="ECO:0000256" key="1">
    <source>
        <dbReference type="ARBA" id="ARBA00023015"/>
    </source>
</evidence>
<feature type="domain" description="HTH arsR-type" evidence="4">
    <location>
        <begin position="1"/>
        <end position="91"/>
    </location>
</feature>
<dbReference type="InterPro" id="IPR001845">
    <property type="entry name" value="HTH_ArsR_DNA-bd_dom"/>
</dbReference>
<evidence type="ECO:0000259" key="4">
    <source>
        <dbReference type="PROSITE" id="PS50987"/>
    </source>
</evidence>
<dbReference type="PANTHER" id="PTHR33154">
    <property type="entry name" value="TRANSCRIPTIONAL REGULATOR, ARSR FAMILY"/>
    <property type="match status" value="1"/>
</dbReference>
<gene>
    <name evidence="5" type="ORF">ENL39_04905</name>
</gene>
<accession>A0A7V5M0C5</accession>
<sequence>MQEILNILKILSDEIRLKIVYLLSQESELCVCELMEALKMSQSRISNHLRILRNTGIIEAKREGKWMFYCLKRDKMDKAILNIIVNITKTIDKEGYLTEEKELVKKLISKRGELSGSRKNLSTG</sequence>
<dbReference type="InterPro" id="IPR036390">
    <property type="entry name" value="WH_DNA-bd_sf"/>
</dbReference>
<dbReference type="PRINTS" id="PR00778">
    <property type="entry name" value="HTHARSR"/>
</dbReference>
<dbReference type="PANTHER" id="PTHR33154:SF18">
    <property type="entry name" value="ARSENICAL RESISTANCE OPERON REPRESSOR"/>
    <property type="match status" value="1"/>
</dbReference>
<dbReference type="InterPro" id="IPR051081">
    <property type="entry name" value="HTH_MetalResp_TranReg"/>
</dbReference>
<name>A0A7V5M0C5_UNCAE</name>
<comment type="caution">
    <text evidence="5">The sequence shown here is derived from an EMBL/GenBank/DDBJ whole genome shotgun (WGS) entry which is preliminary data.</text>
</comment>
<dbReference type="EMBL" id="DRTT01000137">
    <property type="protein sequence ID" value="HHF98807.1"/>
    <property type="molecule type" value="Genomic_DNA"/>
</dbReference>
<dbReference type="Pfam" id="PF01022">
    <property type="entry name" value="HTH_5"/>
    <property type="match status" value="1"/>
</dbReference>
<dbReference type="CDD" id="cd00090">
    <property type="entry name" value="HTH_ARSR"/>
    <property type="match status" value="1"/>
</dbReference>
<dbReference type="Proteomes" id="UP000886070">
    <property type="component" value="Unassembled WGS sequence"/>
</dbReference>
<keyword evidence="3" id="KW-0804">Transcription</keyword>
<dbReference type="PROSITE" id="PS50987">
    <property type="entry name" value="HTH_ARSR_2"/>
    <property type="match status" value="1"/>
</dbReference>
<protein>
    <submittedName>
        <fullName evidence="5">Metalloregulator ArsR/SmtB family transcription factor</fullName>
    </submittedName>
</protein>
<dbReference type="InterPro" id="IPR036388">
    <property type="entry name" value="WH-like_DNA-bd_sf"/>
</dbReference>
<dbReference type="InterPro" id="IPR011991">
    <property type="entry name" value="ArsR-like_HTH"/>
</dbReference>
<dbReference type="AlphaFoldDB" id="A0A7V5M0C5"/>
<dbReference type="SMART" id="SM00418">
    <property type="entry name" value="HTH_ARSR"/>
    <property type="match status" value="1"/>
</dbReference>
<dbReference type="NCBIfam" id="NF033788">
    <property type="entry name" value="HTH_metalloreg"/>
    <property type="match status" value="1"/>
</dbReference>
<evidence type="ECO:0000256" key="3">
    <source>
        <dbReference type="ARBA" id="ARBA00023163"/>
    </source>
</evidence>